<dbReference type="EMBL" id="CP140153">
    <property type="protein sequence ID" value="WQH15975.1"/>
    <property type="molecule type" value="Genomic_DNA"/>
</dbReference>
<proteinExistence type="predicted"/>
<dbReference type="InterPro" id="IPR011990">
    <property type="entry name" value="TPR-like_helical_dom_sf"/>
</dbReference>
<keyword evidence="2" id="KW-1185">Reference proteome</keyword>
<dbReference type="SUPFAM" id="SSF48452">
    <property type="entry name" value="TPR-like"/>
    <property type="match status" value="1"/>
</dbReference>
<evidence type="ECO:0000313" key="1">
    <source>
        <dbReference type="EMBL" id="WQH15975.1"/>
    </source>
</evidence>
<dbReference type="RefSeq" id="WP_322520997.1">
    <property type="nucleotide sequence ID" value="NZ_CP140153.1"/>
</dbReference>
<dbReference type="Gene3D" id="1.25.40.10">
    <property type="entry name" value="Tetratricopeptide repeat domain"/>
    <property type="match status" value="1"/>
</dbReference>
<protein>
    <recommendedName>
        <fullName evidence="3">Tetratricopeptide repeat protein</fullName>
    </recommendedName>
</protein>
<evidence type="ECO:0008006" key="3">
    <source>
        <dbReference type="Google" id="ProtNLM"/>
    </source>
</evidence>
<sequence length="387" mass="42833">MPESLPAALDTLRRQMTEPATSPVDCAQAADVIDWYYEQAWQTDRIVRDELPWLLDWMRHCRDPRRFEIGDGLAVTLIGEGRLQEASDLAGGLLTEAWDAGLMHTLALALAARGEVAEAITRLRDLVGHPEFAALPPELATQAHLDLATLLRRQGSLFKAIPPLTQAVETAARCDDPAWLEQAADILIEQLVEQGGAEEAVEILSPWLDETRLGLWQRVLDRLGNQLDPEQRERGLALMVRAGDYRTVLNRLVDQAGNDPQRLLVAFTAALSLRAPAEVTCPLAARLLGSDSARQDESAPLIAAASVAVAESQQEKSQAQAKWHRDGVVQLISVAKHHGILEGDVRAWAEKEGLYHEHGVIDRAARHCLDKIDRPPEWLVQRIRQKG</sequence>
<dbReference type="Proteomes" id="UP001327459">
    <property type="component" value="Chromosome"/>
</dbReference>
<name>A0ABZ0YUX6_9GAMM</name>
<reference evidence="1 2" key="1">
    <citation type="submission" date="2023-11" db="EMBL/GenBank/DDBJ databases">
        <title>MicrobeMod: A computational toolkit for identifying prokaryotic methylation and restriction-modification with nanopore sequencing.</title>
        <authorList>
            <person name="Crits-Christoph A."/>
            <person name="Kang S.C."/>
            <person name="Lee H."/>
            <person name="Ostrov N."/>
        </authorList>
    </citation>
    <scope>NUCLEOTIDE SEQUENCE [LARGE SCALE GENOMIC DNA]</scope>
    <source>
        <strain evidence="1 2">ATCC 49870</strain>
    </source>
</reference>
<gene>
    <name evidence="1" type="ORF">SR882_09435</name>
</gene>
<accession>A0ABZ0YUX6</accession>
<organism evidence="1 2">
    <name type="scientific">Guyparkeria halophila</name>
    <dbReference type="NCBI Taxonomy" id="47960"/>
    <lineage>
        <taxon>Bacteria</taxon>
        <taxon>Pseudomonadati</taxon>
        <taxon>Pseudomonadota</taxon>
        <taxon>Gammaproteobacteria</taxon>
        <taxon>Chromatiales</taxon>
        <taxon>Thioalkalibacteraceae</taxon>
        <taxon>Guyparkeria</taxon>
    </lineage>
</organism>
<evidence type="ECO:0000313" key="2">
    <source>
        <dbReference type="Proteomes" id="UP001327459"/>
    </source>
</evidence>